<protein>
    <submittedName>
        <fullName evidence="2">Uncharacterized protein</fullName>
    </submittedName>
</protein>
<evidence type="ECO:0000256" key="1">
    <source>
        <dbReference type="SAM" id="MobiDB-lite"/>
    </source>
</evidence>
<feature type="region of interest" description="Disordered" evidence="1">
    <location>
        <begin position="1"/>
        <end position="37"/>
    </location>
</feature>
<comment type="caution">
    <text evidence="2">The sequence shown here is derived from an EMBL/GenBank/DDBJ whole genome shotgun (WGS) entry which is preliminary data.</text>
</comment>
<feature type="region of interest" description="Disordered" evidence="1">
    <location>
        <begin position="51"/>
        <end position="75"/>
    </location>
</feature>
<sequence length="144" mass="16126">MLLQIRHPWTKKKGTRPRLHPTHPDSEGDPSNQETGKLYCHRGRTAIGEPLLSSEVARGSKRGLSGPTMHAKSHADCCAVQDRETRRCRRATDKLVAVCEVRDTWWPGYCGLYTGPIVPRMSNWFRSEAGVLSVSTCPASRRNT</sequence>
<name>A0A9N7US11_PLEPL</name>
<dbReference type="Proteomes" id="UP001153269">
    <property type="component" value="Unassembled WGS sequence"/>
</dbReference>
<proteinExistence type="predicted"/>
<evidence type="ECO:0000313" key="2">
    <source>
        <dbReference type="EMBL" id="CAB1435747.1"/>
    </source>
</evidence>
<feature type="compositionally biased region" description="Basic residues" evidence="1">
    <location>
        <begin position="8"/>
        <end position="21"/>
    </location>
</feature>
<gene>
    <name evidence="2" type="ORF">PLEPLA_LOCUS23796</name>
</gene>
<reference evidence="2" key="1">
    <citation type="submission" date="2020-03" db="EMBL/GenBank/DDBJ databases">
        <authorList>
            <person name="Weist P."/>
        </authorList>
    </citation>
    <scope>NUCLEOTIDE SEQUENCE</scope>
</reference>
<dbReference type="EMBL" id="CADEAL010001804">
    <property type="protein sequence ID" value="CAB1435747.1"/>
    <property type="molecule type" value="Genomic_DNA"/>
</dbReference>
<dbReference type="AlphaFoldDB" id="A0A9N7US11"/>
<evidence type="ECO:0000313" key="3">
    <source>
        <dbReference type="Proteomes" id="UP001153269"/>
    </source>
</evidence>
<keyword evidence="3" id="KW-1185">Reference proteome</keyword>
<organism evidence="2 3">
    <name type="scientific">Pleuronectes platessa</name>
    <name type="common">European plaice</name>
    <dbReference type="NCBI Taxonomy" id="8262"/>
    <lineage>
        <taxon>Eukaryota</taxon>
        <taxon>Metazoa</taxon>
        <taxon>Chordata</taxon>
        <taxon>Craniata</taxon>
        <taxon>Vertebrata</taxon>
        <taxon>Euteleostomi</taxon>
        <taxon>Actinopterygii</taxon>
        <taxon>Neopterygii</taxon>
        <taxon>Teleostei</taxon>
        <taxon>Neoteleostei</taxon>
        <taxon>Acanthomorphata</taxon>
        <taxon>Carangaria</taxon>
        <taxon>Pleuronectiformes</taxon>
        <taxon>Pleuronectoidei</taxon>
        <taxon>Pleuronectidae</taxon>
        <taxon>Pleuronectes</taxon>
    </lineage>
</organism>
<accession>A0A9N7US11</accession>